<dbReference type="AlphaFoldDB" id="A0A845L341"/>
<evidence type="ECO:0000256" key="3">
    <source>
        <dbReference type="ARBA" id="ARBA00022741"/>
    </source>
</evidence>
<name>A0A845L341_9FIRM</name>
<proteinExistence type="predicted"/>
<evidence type="ECO:0000259" key="7">
    <source>
        <dbReference type="SMART" id="SM00471"/>
    </source>
</evidence>
<dbReference type="PANTHER" id="PTHR35795">
    <property type="entry name" value="SLR1885 PROTEIN"/>
    <property type="match status" value="1"/>
</dbReference>
<dbReference type="RefSeq" id="WP_161258650.1">
    <property type="nucleotide sequence ID" value="NZ_WXEY01000010.1"/>
</dbReference>
<dbReference type="InterPro" id="IPR051094">
    <property type="entry name" value="Diverse_Catalytic_Enzymes"/>
</dbReference>
<dbReference type="Pfam" id="PF01966">
    <property type="entry name" value="HD"/>
    <property type="match status" value="1"/>
</dbReference>
<protein>
    <recommendedName>
        <fullName evidence="1">bis(5'-nucleosyl)-tetraphosphatase (symmetrical)</fullName>
        <ecNumber evidence="1">3.6.1.41</ecNumber>
    </recommendedName>
</protein>
<keyword evidence="9" id="KW-1185">Reference proteome</keyword>
<evidence type="ECO:0000256" key="6">
    <source>
        <dbReference type="ARBA" id="ARBA00049417"/>
    </source>
</evidence>
<dbReference type="SUPFAM" id="SSF109604">
    <property type="entry name" value="HD-domain/PDEase-like"/>
    <property type="match status" value="1"/>
</dbReference>
<feature type="domain" description="HD/PDEase" evidence="7">
    <location>
        <begin position="26"/>
        <end position="154"/>
    </location>
</feature>
<comment type="catalytic activity">
    <reaction evidence="6">
        <text>P(1),P(4)-bis(5'-adenosyl) tetraphosphate + H2O = 2 ADP + 2 H(+)</text>
        <dbReference type="Rhea" id="RHEA:24252"/>
        <dbReference type="ChEBI" id="CHEBI:15377"/>
        <dbReference type="ChEBI" id="CHEBI:15378"/>
        <dbReference type="ChEBI" id="CHEBI:58141"/>
        <dbReference type="ChEBI" id="CHEBI:456216"/>
        <dbReference type="EC" id="3.6.1.41"/>
    </reaction>
</comment>
<dbReference type="Gene3D" id="1.10.3210.10">
    <property type="entry name" value="Hypothetical protein af1432"/>
    <property type="match status" value="1"/>
</dbReference>
<dbReference type="InterPro" id="IPR003607">
    <property type="entry name" value="HD/PDEase_dom"/>
</dbReference>
<evidence type="ECO:0000256" key="1">
    <source>
        <dbReference type="ARBA" id="ARBA00012506"/>
    </source>
</evidence>
<dbReference type="InterPro" id="IPR006674">
    <property type="entry name" value="HD_domain"/>
</dbReference>
<evidence type="ECO:0000256" key="5">
    <source>
        <dbReference type="ARBA" id="ARBA00023004"/>
    </source>
</evidence>
<dbReference type="PANTHER" id="PTHR35795:SF1">
    <property type="entry name" value="BIS(5'-NUCLEOSYL)-TETRAPHOSPHATASE, SYMMETRICAL"/>
    <property type="match status" value="1"/>
</dbReference>
<organism evidence="8 9">
    <name type="scientific">Heliomicrobium undosum</name>
    <dbReference type="NCBI Taxonomy" id="121734"/>
    <lineage>
        <taxon>Bacteria</taxon>
        <taxon>Bacillati</taxon>
        <taxon>Bacillota</taxon>
        <taxon>Clostridia</taxon>
        <taxon>Eubacteriales</taxon>
        <taxon>Heliobacteriaceae</taxon>
        <taxon>Heliomicrobium</taxon>
    </lineage>
</organism>
<evidence type="ECO:0000256" key="4">
    <source>
        <dbReference type="ARBA" id="ARBA00022801"/>
    </source>
</evidence>
<dbReference type="GO" id="GO:0000166">
    <property type="term" value="F:nucleotide binding"/>
    <property type="evidence" value="ECO:0007669"/>
    <property type="project" value="UniProtKB-KW"/>
</dbReference>
<dbReference type="EC" id="3.6.1.41" evidence="1"/>
<sequence length="210" mass="23810">MTERMILLGDWQAINRRLKEDLARELSPRRYVHIVGTGETAFRLAVLWGANPERACVAGLLHDIAREWSSDRLLQACDEAGVTLEPWERRQAELLHGYAGAWWAARVYGLNDDEVLRAVRHHTVGYPGMGLLEKIVYLADKIEPNRSYKGVETLRTLAEQSLDRAVLACLDQTIQHVLRKGTLLHPLTVDMRNQMLLERNTDGAGGQQHI</sequence>
<reference evidence="8 9" key="1">
    <citation type="submission" date="2020-01" db="EMBL/GenBank/DDBJ databases">
        <title>Whole-genome sequence of Heliobacterium undosum DSM 13378.</title>
        <authorList>
            <person name="Kyndt J.A."/>
            <person name="Meyer T.E."/>
        </authorList>
    </citation>
    <scope>NUCLEOTIDE SEQUENCE [LARGE SCALE GENOMIC DNA]</scope>
    <source>
        <strain evidence="8 9">DSM 13378</strain>
    </source>
</reference>
<accession>A0A845L341</accession>
<comment type="caution">
    <text evidence="8">The sequence shown here is derived from an EMBL/GenBank/DDBJ whole genome shotgun (WGS) entry which is preliminary data.</text>
</comment>
<dbReference type="SMART" id="SM00471">
    <property type="entry name" value="HDc"/>
    <property type="match status" value="1"/>
</dbReference>
<evidence type="ECO:0000256" key="2">
    <source>
        <dbReference type="ARBA" id="ARBA00022723"/>
    </source>
</evidence>
<keyword evidence="4" id="KW-0378">Hydrolase</keyword>
<keyword evidence="2" id="KW-0479">Metal-binding</keyword>
<dbReference type="GO" id="GO:0046872">
    <property type="term" value="F:metal ion binding"/>
    <property type="evidence" value="ECO:0007669"/>
    <property type="project" value="UniProtKB-KW"/>
</dbReference>
<keyword evidence="5" id="KW-0408">Iron</keyword>
<dbReference type="Proteomes" id="UP000463470">
    <property type="component" value="Unassembled WGS sequence"/>
</dbReference>
<dbReference type="EMBL" id="WXEY01000010">
    <property type="protein sequence ID" value="MZP30116.1"/>
    <property type="molecule type" value="Genomic_DNA"/>
</dbReference>
<dbReference type="GO" id="GO:0008803">
    <property type="term" value="F:bis(5'-nucleosyl)-tetraphosphatase (symmetrical) activity"/>
    <property type="evidence" value="ECO:0007669"/>
    <property type="project" value="UniProtKB-EC"/>
</dbReference>
<dbReference type="CDD" id="cd00077">
    <property type="entry name" value="HDc"/>
    <property type="match status" value="1"/>
</dbReference>
<gene>
    <name evidence="8" type="ORF">GTO91_10395</name>
</gene>
<evidence type="ECO:0000313" key="8">
    <source>
        <dbReference type="EMBL" id="MZP30116.1"/>
    </source>
</evidence>
<evidence type="ECO:0000313" key="9">
    <source>
        <dbReference type="Proteomes" id="UP000463470"/>
    </source>
</evidence>
<keyword evidence="3" id="KW-0547">Nucleotide-binding</keyword>
<dbReference type="NCBIfam" id="TIGR00488">
    <property type="entry name" value="bis(5'-nucleosyl)-tetraphosphatase (symmetrical) YqeK"/>
    <property type="match status" value="1"/>
</dbReference>
<dbReference type="InterPro" id="IPR005249">
    <property type="entry name" value="YqeK"/>
</dbReference>
<dbReference type="OrthoDB" id="5295945at2"/>